<name>A0AAJ7L5B5_9ACAR</name>
<dbReference type="Proteomes" id="UP000694867">
    <property type="component" value="Unplaced"/>
</dbReference>
<dbReference type="GeneID" id="100901445"/>
<dbReference type="KEGG" id="goe:100901445"/>
<accession>A0AAJ7L5B5</accession>
<protein>
    <submittedName>
        <fullName evidence="2">Uncharacterized protein LOC100901445</fullName>
    </submittedName>
</protein>
<reference evidence="2" key="1">
    <citation type="submission" date="2025-08" db="UniProtKB">
        <authorList>
            <consortium name="RefSeq"/>
        </authorList>
    </citation>
    <scope>IDENTIFICATION</scope>
</reference>
<dbReference type="AlphaFoldDB" id="A0AAJ7L5B5"/>
<gene>
    <name evidence="2" type="primary">LOC100901445</name>
</gene>
<organism evidence="1 2">
    <name type="scientific">Galendromus occidentalis</name>
    <name type="common">western predatory mite</name>
    <dbReference type="NCBI Taxonomy" id="34638"/>
    <lineage>
        <taxon>Eukaryota</taxon>
        <taxon>Metazoa</taxon>
        <taxon>Ecdysozoa</taxon>
        <taxon>Arthropoda</taxon>
        <taxon>Chelicerata</taxon>
        <taxon>Arachnida</taxon>
        <taxon>Acari</taxon>
        <taxon>Parasitiformes</taxon>
        <taxon>Mesostigmata</taxon>
        <taxon>Gamasina</taxon>
        <taxon>Phytoseioidea</taxon>
        <taxon>Phytoseiidae</taxon>
        <taxon>Typhlodrominae</taxon>
        <taxon>Galendromus</taxon>
    </lineage>
</organism>
<evidence type="ECO:0000313" key="2">
    <source>
        <dbReference type="RefSeq" id="XP_018494875.1"/>
    </source>
</evidence>
<keyword evidence="1" id="KW-1185">Reference proteome</keyword>
<evidence type="ECO:0000313" key="1">
    <source>
        <dbReference type="Proteomes" id="UP000694867"/>
    </source>
</evidence>
<proteinExistence type="predicted"/>
<dbReference type="RefSeq" id="XP_018494875.1">
    <property type="nucleotide sequence ID" value="XM_018639359.1"/>
</dbReference>
<sequence>MHKLVALHNTAHDVRSAETLRKLSYACRLRARALIDSEHSLAFEFSMADLLYRVHQVRTEFHHKMLDKQSKALKYLSEADFIQHLFFCHSVRALPTATQAAVPIFIENVIKDLLIDEVALICFACYKCQYSLPKPEHWTMLIEAFQNHKGPLSDISMTVFAKYFRYQKTTNHVETQILRKFLDAAESRQQDWTIATHIRVANAGTQSGQFNEAIVTGAMRKMMKELGNCRVKDISMCLYSYAFFDLKLSPSDAGAIIEELNKSECHVFHVWFIRAVLSLALLGYYDESLLIKSFKIDLIDVRTTHLNSRFDLHALWTVCNIKFPNLVAEKKVSAHVK</sequence>